<protein>
    <submittedName>
        <fullName evidence="8">TonB-dependent receptor</fullName>
    </submittedName>
</protein>
<sequence>MNKLLTIVLTIAFVVLSNDVFAQQGTIRGTVIEEATGDPVYGVTILVEGTSTGTTTDFDGKFNLSLTEGDYNLKISYVSYTPVTIEEVGVGSGEVTIIDNIRLQKTVEEMEEVVVTAEMMNISEAAMITTKRKSANMLDGISAERFRTIGDSDAAQALKRVTGVSVEGGKYVYVRGLGDRYTKTMMNSVDIPSLDPDKNSLQIDIFPTNLIDNMIITKTAVAEMPADFTGGIVNIETKDFPDEPIIDVSLSTSYNPSMHFNSGFLGYNGSNTDMLGFDGGTRELPSGANVEGIPTPISGNSEQEVNNFVNSFNSNLGPNELTNPMDLSAGVSLGNQFSVGSDNAFGYILSGTYKRSTSHYDNYRYGEYQRQSNPSEYDLIYATKQNGVVSESNVLLGGLAGLAFKTPNSKYKLTGMHLQNGEDRATSFFIDNSVDAPGQSGYLADSYNLEYSERGVTNFLLNGVHYFDNAMWEVNWRISPTFSTMNDPDIRRTAYTRSPNGPRFNAGAGGFPSRIWRYMDEMNVVNRVDITRDYQLFGSGAKFKTGGSYVYKERDYEILKYDMQFFGAIPTLTGDPSEILQPENIYPNGSIYYQSGNPDPNPNAYSSNVSNTSFYLSNEFNLFQNLKTSLGLRVENYVQRHTGRDALFAQGDPSGNNLDNEKVLDSFDFFPSANLTYFLTDRQNLRVSYSRTIARPSFKELSFAQILDPVSDRIFNGGLFSIDQWEGNLTETRIHNFDTRWEMFFNQGQLLSLSLFYKSFDDPIELVRIQAQQTSSEFQPRNVGDGEVFGAEFEFRKNLGFITESLQYFGLSSNVTIVESIIDMTEQEFRSRKNFEKEGQNVNDKRQMAGQAPYIINAGISYDNPEIGLDGGLFYNVQGETLTVVGGSLFPDVYTEPFHNLRLNMNKSLGSNASVNLSVSNLLNETRAEYYQGYRADKQIFSKYKPHTTVSLGFKYSF</sequence>
<evidence type="ECO:0000256" key="4">
    <source>
        <dbReference type="RuleBase" id="RU003357"/>
    </source>
</evidence>
<dbReference type="SUPFAM" id="SSF56935">
    <property type="entry name" value="Porins"/>
    <property type="match status" value="1"/>
</dbReference>
<comment type="subcellular location">
    <subcellularLocation>
        <location evidence="1 4">Cell outer membrane</location>
    </subcellularLocation>
</comment>
<dbReference type="RefSeq" id="WP_237853127.1">
    <property type="nucleotide sequence ID" value="NZ_JAKLWS010000006.1"/>
</dbReference>
<feature type="domain" description="TonB-dependent receptor-like beta-barrel" evidence="6">
    <location>
        <begin position="442"/>
        <end position="922"/>
    </location>
</feature>
<evidence type="ECO:0000256" key="5">
    <source>
        <dbReference type="SAM" id="SignalP"/>
    </source>
</evidence>
<feature type="domain" description="TonB-dependent receptor plug" evidence="7">
    <location>
        <begin position="131"/>
        <end position="231"/>
    </location>
</feature>
<dbReference type="PANTHER" id="PTHR40980">
    <property type="entry name" value="PLUG DOMAIN-CONTAINING PROTEIN"/>
    <property type="match status" value="1"/>
</dbReference>
<accession>A0ABS9KBT2</accession>
<comment type="similarity">
    <text evidence="4">Belongs to the TonB-dependent receptor family.</text>
</comment>
<dbReference type="SUPFAM" id="SSF49464">
    <property type="entry name" value="Carboxypeptidase regulatory domain-like"/>
    <property type="match status" value="1"/>
</dbReference>
<dbReference type="Pfam" id="PF00593">
    <property type="entry name" value="TonB_dep_Rec_b-barrel"/>
    <property type="match status" value="1"/>
</dbReference>
<keyword evidence="9" id="KW-1185">Reference proteome</keyword>
<reference evidence="8" key="1">
    <citation type="submission" date="2022-01" db="EMBL/GenBank/DDBJ databases">
        <authorList>
            <person name="Wang Y."/>
        </authorList>
    </citation>
    <scope>NUCLEOTIDE SEQUENCE</scope>
    <source>
        <strain evidence="8">WB101</strain>
    </source>
</reference>
<evidence type="ECO:0000256" key="3">
    <source>
        <dbReference type="ARBA" id="ARBA00023237"/>
    </source>
</evidence>
<evidence type="ECO:0000259" key="7">
    <source>
        <dbReference type="Pfam" id="PF07715"/>
    </source>
</evidence>
<evidence type="ECO:0000313" key="8">
    <source>
        <dbReference type="EMBL" id="MCG2588285.1"/>
    </source>
</evidence>
<dbReference type="Proteomes" id="UP001165366">
    <property type="component" value="Unassembled WGS sequence"/>
</dbReference>
<feature type="chain" id="PRO_5045404885" evidence="5">
    <location>
        <begin position="23"/>
        <end position="958"/>
    </location>
</feature>
<organism evidence="8 9">
    <name type="scientific">Rhodohalobacter sulfatireducens</name>
    <dbReference type="NCBI Taxonomy" id="2911366"/>
    <lineage>
        <taxon>Bacteria</taxon>
        <taxon>Pseudomonadati</taxon>
        <taxon>Balneolota</taxon>
        <taxon>Balneolia</taxon>
        <taxon>Balneolales</taxon>
        <taxon>Balneolaceae</taxon>
        <taxon>Rhodohalobacter</taxon>
    </lineage>
</organism>
<reference evidence="8" key="2">
    <citation type="submission" date="2024-05" db="EMBL/GenBank/DDBJ databases">
        <title>Rhodohalobacter halophilus gen. nov., sp. nov., a moderately halophilic member of the family Balneolaceae.</title>
        <authorList>
            <person name="Xia J."/>
        </authorList>
    </citation>
    <scope>NUCLEOTIDE SEQUENCE</scope>
    <source>
        <strain evidence="8">WB101</strain>
    </source>
</reference>
<dbReference type="Pfam" id="PF13715">
    <property type="entry name" value="CarbopepD_reg_2"/>
    <property type="match status" value="1"/>
</dbReference>
<dbReference type="EMBL" id="JAKLWS010000006">
    <property type="protein sequence ID" value="MCG2588285.1"/>
    <property type="molecule type" value="Genomic_DNA"/>
</dbReference>
<dbReference type="InterPro" id="IPR000531">
    <property type="entry name" value="Beta-barrel_TonB"/>
</dbReference>
<dbReference type="Gene3D" id="2.40.170.20">
    <property type="entry name" value="TonB-dependent receptor, beta-barrel domain"/>
    <property type="match status" value="1"/>
</dbReference>
<keyword evidence="3" id="KW-0998">Cell outer membrane</keyword>
<feature type="signal peptide" evidence="5">
    <location>
        <begin position="1"/>
        <end position="22"/>
    </location>
</feature>
<keyword evidence="4" id="KW-0798">TonB box</keyword>
<dbReference type="Gene3D" id="2.60.40.1120">
    <property type="entry name" value="Carboxypeptidase-like, regulatory domain"/>
    <property type="match status" value="1"/>
</dbReference>
<gene>
    <name evidence="8" type="ORF">L6773_06880</name>
</gene>
<evidence type="ECO:0000259" key="6">
    <source>
        <dbReference type="Pfam" id="PF00593"/>
    </source>
</evidence>
<evidence type="ECO:0000313" key="9">
    <source>
        <dbReference type="Proteomes" id="UP001165366"/>
    </source>
</evidence>
<dbReference type="InterPro" id="IPR037066">
    <property type="entry name" value="Plug_dom_sf"/>
</dbReference>
<dbReference type="InterPro" id="IPR012910">
    <property type="entry name" value="Plug_dom"/>
</dbReference>
<evidence type="ECO:0000256" key="1">
    <source>
        <dbReference type="ARBA" id="ARBA00004442"/>
    </source>
</evidence>
<keyword evidence="8" id="KW-0675">Receptor</keyword>
<comment type="caution">
    <text evidence="8">The sequence shown here is derived from an EMBL/GenBank/DDBJ whole genome shotgun (WGS) entry which is preliminary data.</text>
</comment>
<dbReference type="Gene3D" id="2.170.130.10">
    <property type="entry name" value="TonB-dependent receptor, plug domain"/>
    <property type="match status" value="1"/>
</dbReference>
<keyword evidence="5" id="KW-0732">Signal</keyword>
<dbReference type="InterPro" id="IPR008969">
    <property type="entry name" value="CarboxyPept-like_regulatory"/>
</dbReference>
<dbReference type="PANTHER" id="PTHR40980:SF5">
    <property type="entry name" value="TONB-DEPENDENT RECEPTOR"/>
    <property type="match status" value="1"/>
</dbReference>
<dbReference type="Pfam" id="PF07715">
    <property type="entry name" value="Plug"/>
    <property type="match status" value="1"/>
</dbReference>
<dbReference type="InterPro" id="IPR036942">
    <property type="entry name" value="Beta-barrel_TonB_sf"/>
</dbReference>
<proteinExistence type="inferred from homology"/>
<evidence type="ECO:0000256" key="2">
    <source>
        <dbReference type="ARBA" id="ARBA00023136"/>
    </source>
</evidence>
<name>A0ABS9KBT2_9BACT</name>
<keyword evidence="2 4" id="KW-0472">Membrane</keyword>